<name>A0A8C3STP8_CHESE</name>
<sequence length="59" mass="6521">LIRRKLQPSSGSLTCYTCKTQLSNSNCQTAEQCTNSSQACKTDVISKAKSQFGIRHRRG</sequence>
<dbReference type="Gene3D" id="2.10.60.10">
    <property type="entry name" value="CD59"/>
    <property type="match status" value="1"/>
</dbReference>
<feature type="domain" description="Snake toxin/toxin-like" evidence="1">
    <location>
        <begin position="13"/>
        <end position="49"/>
    </location>
</feature>
<dbReference type="Pfam" id="PF00087">
    <property type="entry name" value="Toxin_TOLIP"/>
    <property type="match status" value="1"/>
</dbReference>
<evidence type="ECO:0000313" key="2">
    <source>
        <dbReference type="Ensembl" id="ENSCSRP00000020045.1"/>
    </source>
</evidence>
<protein>
    <recommendedName>
        <fullName evidence="1">Snake toxin/toxin-like domain-containing protein</fullName>
    </recommendedName>
</protein>
<accession>A0A8C3STP8</accession>
<reference evidence="2" key="2">
    <citation type="submission" date="2025-09" db="UniProtKB">
        <authorList>
            <consortium name="Ensembl"/>
        </authorList>
    </citation>
    <scope>IDENTIFICATION</scope>
</reference>
<dbReference type="SUPFAM" id="SSF57302">
    <property type="entry name" value="Snake toxin-like"/>
    <property type="match status" value="1"/>
</dbReference>
<proteinExistence type="predicted"/>
<organism evidence="2 3">
    <name type="scientific">Chelydra serpentina</name>
    <name type="common">Snapping turtle</name>
    <name type="synonym">Testudo serpentina</name>
    <dbReference type="NCBI Taxonomy" id="8475"/>
    <lineage>
        <taxon>Eukaryota</taxon>
        <taxon>Metazoa</taxon>
        <taxon>Chordata</taxon>
        <taxon>Craniata</taxon>
        <taxon>Vertebrata</taxon>
        <taxon>Euteleostomi</taxon>
        <taxon>Archelosauria</taxon>
        <taxon>Testudinata</taxon>
        <taxon>Testudines</taxon>
        <taxon>Cryptodira</taxon>
        <taxon>Durocryptodira</taxon>
        <taxon>Americhelydia</taxon>
        <taxon>Chelydroidea</taxon>
        <taxon>Chelydridae</taxon>
        <taxon>Chelydra</taxon>
    </lineage>
</organism>
<keyword evidence="3" id="KW-1185">Reference proteome</keyword>
<reference evidence="2" key="1">
    <citation type="submission" date="2025-08" db="UniProtKB">
        <authorList>
            <consortium name="Ensembl"/>
        </authorList>
    </citation>
    <scope>IDENTIFICATION</scope>
</reference>
<dbReference type="Ensembl" id="ENSCSRT00000020947.1">
    <property type="protein sequence ID" value="ENSCSRP00000020045.1"/>
    <property type="gene ID" value="ENSCSRG00000015286.1"/>
</dbReference>
<dbReference type="InterPro" id="IPR035076">
    <property type="entry name" value="Toxin/TOLIP"/>
</dbReference>
<dbReference type="InterPro" id="IPR045860">
    <property type="entry name" value="Snake_toxin-like_sf"/>
</dbReference>
<evidence type="ECO:0000259" key="1">
    <source>
        <dbReference type="Pfam" id="PF00087"/>
    </source>
</evidence>
<evidence type="ECO:0000313" key="3">
    <source>
        <dbReference type="Proteomes" id="UP000694403"/>
    </source>
</evidence>
<dbReference type="AlphaFoldDB" id="A0A8C3STP8"/>
<dbReference type="Proteomes" id="UP000694403">
    <property type="component" value="Unplaced"/>
</dbReference>
<dbReference type="GO" id="GO:0030154">
    <property type="term" value="P:cell differentiation"/>
    <property type="evidence" value="ECO:0007669"/>
    <property type="project" value="UniProtKB-ARBA"/>
</dbReference>